<evidence type="ECO:0000313" key="5">
    <source>
        <dbReference type="Proteomes" id="UP001140560"/>
    </source>
</evidence>
<dbReference type="InterPro" id="IPR042855">
    <property type="entry name" value="V_SNARE_CC"/>
</dbReference>
<feature type="compositionally biased region" description="Polar residues" evidence="2">
    <location>
        <begin position="115"/>
        <end position="126"/>
    </location>
</feature>
<evidence type="ECO:0000256" key="1">
    <source>
        <dbReference type="PROSITE-ProRule" id="PRU00290"/>
    </source>
</evidence>
<dbReference type="Pfam" id="PF00957">
    <property type="entry name" value="Synaptobrevin"/>
    <property type="match status" value="1"/>
</dbReference>
<dbReference type="Pfam" id="PF22893">
    <property type="entry name" value="ULD_2"/>
    <property type="match status" value="1"/>
</dbReference>
<feature type="region of interest" description="Disordered" evidence="2">
    <location>
        <begin position="314"/>
        <end position="477"/>
    </location>
</feature>
<comment type="caution">
    <text evidence="4">The sequence shown here is derived from an EMBL/GenBank/DDBJ whole genome shotgun (WGS) entry which is preliminary data.</text>
</comment>
<dbReference type="Proteomes" id="UP001140560">
    <property type="component" value="Unassembled WGS sequence"/>
</dbReference>
<feature type="region of interest" description="Disordered" evidence="2">
    <location>
        <begin position="543"/>
        <end position="617"/>
    </location>
</feature>
<feature type="compositionally biased region" description="Low complexity" evidence="2">
    <location>
        <begin position="314"/>
        <end position="332"/>
    </location>
</feature>
<keyword evidence="5" id="KW-1185">Reference proteome</keyword>
<dbReference type="AlphaFoldDB" id="A0A9W8Y0X2"/>
<reference evidence="4" key="1">
    <citation type="submission" date="2022-10" db="EMBL/GenBank/DDBJ databases">
        <title>Tapping the CABI collections for fungal endophytes: first genome assemblies for Collariella, Neodidymelliopsis, Ascochyta clinopodiicola, Didymella pomorum, Didymosphaeria variabile, Neocosmospora piperis and Neocucurbitaria cava.</title>
        <authorList>
            <person name="Hill R."/>
        </authorList>
    </citation>
    <scope>NUCLEOTIDE SEQUENCE</scope>
    <source>
        <strain evidence="4">IMI 356814</strain>
    </source>
</reference>
<feature type="compositionally biased region" description="Basic and acidic residues" evidence="2">
    <location>
        <begin position="395"/>
        <end position="406"/>
    </location>
</feature>
<keyword evidence="1" id="KW-0175">Coiled coil</keyword>
<proteinExistence type="predicted"/>
<dbReference type="InterPro" id="IPR054464">
    <property type="entry name" value="ULD_fung"/>
</dbReference>
<dbReference type="Gene3D" id="1.20.5.110">
    <property type="match status" value="1"/>
</dbReference>
<feature type="compositionally biased region" description="Polar residues" evidence="2">
    <location>
        <begin position="218"/>
        <end position="236"/>
    </location>
</feature>
<feature type="compositionally biased region" description="Polar residues" evidence="2">
    <location>
        <begin position="600"/>
        <end position="612"/>
    </location>
</feature>
<name>A0A9W8Y0X2_9PLEO</name>
<feature type="domain" description="V-SNARE coiled-coil homology" evidence="3">
    <location>
        <begin position="244"/>
        <end position="304"/>
    </location>
</feature>
<evidence type="ECO:0000313" key="4">
    <source>
        <dbReference type="EMBL" id="KAJ4365047.1"/>
    </source>
</evidence>
<accession>A0A9W8Y0X2</accession>
<evidence type="ECO:0000256" key="2">
    <source>
        <dbReference type="SAM" id="MobiDB-lite"/>
    </source>
</evidence>
<dbReference type="SUPFAM" id="SSF58038">
    <property type="entry name" value="SNARE fusion complex"/>
    <property type="match status" value="1"/>
</dbReference>
<feature type="region of interest" description="Disordered" evidence="2">
    <location>
        <begin position="175"/>
        <end position="236"/>
    </location>
</feature>
<evidence type="ECO:0000259" key="3">
    <source>
        <dbReference type="PROSITE" id="PS50892"/>
    </source>
</evidence>
<feature type="compositionally biased region" description="Basic and acidic residues" evidence="2">
    <location>
        <begin position="450"/>
        <end position="461"/>
    </location>
</feature>
<dbReference type="OrthoDB" id="190375at2759"/>
<gene>
    <name evidence="4" type="ORF">N0V83_008663</name>
</gene>
<dbReference type="EMBL" id="JAPEUY010000016">
    <property type="protein sequence ID" value="KAJ4365047.1"/>
    <property type="molecule type" value="Genomic_DNA"/>
</dbReference>
<feature type="region of interest" description="Disordered" evidence="2">
    <location>
        <begin position="270"/>
        <end position="299"/>
    </location>
</feature>
<organism evidence="4 5">
    <name type="scientific">Neocucurbitaria cava</name>
    <dbReference type="NCBI Taxonomy" id="798079"/>
    <lineage>
        <taxon>Eukaryota</taxon>
        <taxon>Fungi</taxon>
        <taxon>Dikarya</taxon>
        <taxon>Ascomycota</taxon>
        <taxon>Pezizomycotina</taxon>
        <taxon>Dothideomycetes</taxon>
        <taxon>Pleosporomycetidae</taxon>
        <taxon>Pleosporales</taxon>
        <taxon>Pleosporineae</taxon>
        <taxon>Cucurbitariaceae</taxon>
        <taxon>Neocucurbitaria</taxon>
    </lineage>
</organism>
<feature type="region of interest" description="Disordered" evidence="2">
    <location>
        <begin position="110"/>
        <end position="140"/>
    </location>
</feature>
<sequence>MEESEWKQHVHDENFDLKDADGTILLPLYWETFIEPGSSITMQFWPTCNGSIRPQVTRSDYDDYKEEDYQYAEPESPPAASGFHASHVYNEYFTPAKALASTSSTAVRPWMDVPSQPSNPSTQYQLPTRRKRSQTSPNFSTSEVIMDHSKLVERERTIRNTQFCGYNQHMPGELQGRGGYNAELPGAYQGRDGDNEGQTTESPIPKPQMDEFRPWSGSRGSSTLGPDGSTNEVDNNLASAKGGVLVDDLQELTDTLGIMQGNINRVTERRERLDSLQDKRDDLSVSPRDFPRSATRDHKRGLWDDACDWIIQPSGSSAHVTSGGATGSSSTGQIESSNVETQTARSTEVPSTEASVPPHTPENEHGASSMRSMRSDPEGIGIFRPPRRAHATDGVPEKRFQNEKGSRPPTKSTISEMAPEGPKLDPPNASQAMRTSTEKSYDSDKDDYYDERRDRRNDSRSSSRGRNRKSEKWEQAAKAACVAGAVEAFRSRKSPGPSTGAKGQRIATAALGAAGIDGLIDRDPEKHEKRHVVEESALGGLVATRLANGSRSRSRPGGCNGSRSHSRSRSRSIFGRSRSRGRSHSQRSDKSENRPVITRLSASSYAGRSTQLHPKKQFSARYAAGLRAAPEKTGGADAEVDELLREWTTVLG</sequence>
<dbReference type="PROSITE" id="PS50892">
    <property type="entry name" value="V_SNARE"/>
    <property type="match status" value="1"/>
</dbReference>
<feature type="compositionally biased region" description="Polar residues" evidence="2">
    <location>
        <begin position="333"/>
        <end position="354"/>
    </location>
</feature>
<protein>
    <recommendedName>
        <fullName evidence="3">V-SNARE coiled-coil homology domain-containing protein</fullName>
    </recommendedName>
</protein>